<keyword evidence="3" id="KW-1185">Reference proteome</keyword>
<sequence>MKLVIITNNPSGAQAEVQKALLRRFEECLRAEEKRGEEEREEEENAIVVGLPRHFELAIPTATAHKGVVVLDVSHEKLVTSSPLGWMLKKNLSFKYANRIMPIDETFSVWDEEIGEEALRENVRDFIRRKKRKNVIIGNTIIWCRRDDLPKSNDIKLTDEKMLRRTLESVLDEKNGRPELLTTKVNSDVLVVSHFRSGTNQRAPTFGLALIPREYCEKMKKGDSLEVRRFLKPNDIDRRGENGRKERRDAPDANAVPKENSSANSQCQLCERFFMSRNAVFRHLDACDKNPLNSCKEDSSSTIANHDNVPILTSSSCVKHEKKRKREEKPPPYSNADVWFGGFPKEHATMKGLSQLLWNLNLNLKSIQAPKVLWICKKGWRAKTKNKEWLSYAFLRFRDQAEAEMAITVLNGINTKFGSDFCYAGDCSNEYRLKANARSKEKHVLDVSATRSVERNADPLEKKIYYAWLREVRDERGDETGKHMEMQECAEHPETYSWLNYDSGRELIDVEGVPVPQDMLTRLLKCLQEYRWSALSHRPSMESQHYLVLKRKSKETSNCATKISEDDVLRACCEDIMVNFAEKDFEYDSLAITKNFVASPHVDKDDMSYQFALSLGDFDSGGELMVENRLGTKRYRVNTKNRIAKCDGRSCHWVRGYSGDRYSVIWYVNDKKNFTPQTFDRRRQWWC</sequence>
<organism evidence="2 3">
    <name type="scientific">Bathycoccus prasinos</name>
    <dbReference type="NCBI Taxonomy" id="41875"/>
    <lineage>
        <taxon>Eukaryota</taxon>
        <taxon>Viridiplantae</taxon>
        <taxon>Chlorophyta</taxon>
        <taxon>Mamiellophyceae</taxon>
        <taxon>Mamiellales</taxon>
        <taxon>Bathycoccaceae</taxon>
        <taxon>Bathycoccus</taxon>
    </lineage>
</organism>
<gene>
    <name evidence="2" type="ordered locus">Bathy11g00050</name>
</gene>
<proteinExistence type="predicted"/>
<dbReference type="OrthoDB" id="415691at2759"/>
<protein>
    <submittedName>
        <fullName evidence="2">Uncharacterized protein</fullName>
    </submittedName>
</protein>
<reference evidence="2 3" key="1">
    <citation type="submission" date="2011-10" db="EMBL/GenBank/DDBJ databases">
        <authorList>
            <person name="Genoscope - CEA"/>
        </authorList>
    </citation>
    <scope>NUCLEOTIDE SEQUENCE [LARGE SCALE GENOMIC DNA]</scope>
    <source>
        <strain evidence="2 3">RCC 1105</strain>
    </source>
</reference>
<dbReference type="RefSeq" id="XP_007510382.1">
    <property type="nucleotide sequence ID" value="XM_007510320.1"/>
</dbReference>
<dbReference type="eggNOG" id="ENOG502S5DJ">
    <property type="taxonomic scope" value="Eukaryota"/>
</dbReference>
<feature type="compositionally biased region" description="Basic and acidic residues" evidence="1">
    <location>
        <begin position="235"/>
        <end position="251"/>
    </location>
</feature>
<name>K8EKF7_9CHLO</name>
<evidence type="ECO:0000313" key="3">
    <source>
        <dbReference type="Proteomes" id="UP000198341"/>
    </source>
</evidence>
<accession>K8EKF7</accession>
<dbReference type="Proteomes" id="UP000198341">
    <property type="component" value="Chromosome 11"/>
</dbReference>
<evidence type="ECO:0000313" key="2">
    <source>
        <dbReference type="EMBL" id="CCO18727.1"/>
    </source>
</evidence>
<dbReference type="EMBL" id="FO082268">
    <property type="protein sequence ID" value="CCO18727.1"/>
    <property type="molecule type" value="Genomic_DNA"/>
</dbReference>
<feature type="region of interest" description="Disordered" evidence="1">
    <location>
        <begin position="235"/>
        <end position="261"/>
    </location>
</feature>
<dbReference type="GeneID" id="19012698"/>
<dbReference type="KEGG" id="bpg:Bathy11g00050"/>
<evidence type="ECO:0000256" key="1">
    <source>
        <dbReference type="SAM" id="MobiDB-lite"/>
    </source>
</evidence>
<dbReference type="AlphaFoldDB" id="K8EKF7"/>